<feature type="compositionally biased region" description="Gly residues" evidence="1">
    <location>
        <begin position="93"/>
        <end position="108"/>
    </location>
</feature>
<feature type="region of interest" description="Disordered" evidence="1">
    <location>
        <begin position="85"/>
        <end position="154"/>
    </location>
</feature>
<proteinExistence type="predicted"/>
<accession>A0A9B0GXY4</accession>
<dbReference type="RefSeq" id="XP_004407207.1">
    <property type="nucleotide sequence ID" value="XM_004407150.1"/>
</dbReference>
<reference evidence="3" key="1">
    <citation type="submission" date="2025-08" db="UniProtKB">
        <authorList>
            <consortium name="RefSeq"/>
        </authorList>
    </citation>
    <scope>IDENTIFICATION</scope>
</reference>
<dbReference type="Proteomes" id="UP000245340">
    <property type="component" value="Unplaced"/>
</dbReference>
<sequence>MSHAAWRPRVTLHLHSAAVLPPAQAGRPSPLAEGRGVGCQLTEQARLGHLGLGGRGNNSTPSVAGSELRQLRDWRCRRRPYWAAGDTGRRPLGTGGGGRGAGKVGVGGESSNCARGRVSSRRGCRAGDNFSGARAAGRAGGRGASGERGRSRPRVLRLRSINSRLQLLLGVHKLPSERRKVRLKVSAAAAAPHSASGREPKEMVLPGKRYAVFYENSDQGC</sequence>
<dbReference type="AlphaFoldDB" id="A0A9B0GXY4"/>
<name>A0A9B0GXY4_ODORO</name>
<keyword evidence="2" id="KW-1185">Reference proteome</keyword>
<protein>
    <submittedName>
        <fullName evidence="3">Uncharacterized protein LOC101382546</fullName>
    </submittedName>
</protein>
<evidence type="ECO:0000256" key="1">
    <source>
        <dbReference type="SAM" id="MobiDB-lite"/>
    </source>
</evidence>
<evidence type="ECO:0000313" key="2">
    <source>
        <dbReference type="Proteomes" id="UP000245340"/>
    </source>
</evidence>
<gene>
    <name evidence="3" type="primary">LOC101382546</name>
</gene>
<evidence type="ECO:0000313" key="3">
    <source>
        <dbReference type="RefSeq" id="XP_004407207.1"/>
    </source>
</evidence>
<organism evidence="2 3">
    <name type="scientific">Odobenus rosmarus divergens</name>
    <name type="common">Pacific walrus</name>
    <dbReference type="NCBI Taxonomy" id="9708"/>
    <lineage>
        <taxon>Eukaryota</taxon>
        <taxon>Metazoa</taxon>
        <taxon>Chordata</taxon>
        <taxon>Craniata</taxon>
        <taxon>Vertebrata</taxon>
        <taxon>Euteleostomi</taxon>
        <taxon>Mammalia</taxon>
        <taxon>Eutheria</taxon>
        <taxon>Laurasiatheria</taxon>
        <taxon>Carnivora</taxon>
        <taxon>Caniformia</taxon>
        <taxon>Pinnipedia</taxon>
        <taxon>Odobenidae</taxon>
        <taxon>Odobenus</taxon>
    </lineage>
</organism>